<dbReference type="PANTHER" id="PTHR36834">
    <property type="entry name" value="MEMBRANE PROTEIN-RELATED"/>
    <property type="match status" value="1"/>
</dbReference>
<evidence type="ECO:0000313" key="3">
    <source>
        <dbReference type="EMBL" id="QIL46870.1"/>
    </source>
</evidence>
<dbReference type="InterPro" id="IPR053150">
    <property type="entry name" value="Teicoplanin_resist-assoc"/>
</dbReference>
<name>A0A6G8APG7_9ENTE</name>
<reference evidence="3 4" key="1">
    <citation type="submission" date="2020-03" db="EMBL/GenBank/DDBJ databases">
        <title>Vagococcus sp. nov., isolated from beetles.</title>
        <authorList>
            <person name="Hyun D.-W."/>
            <person name="Bae J.-W."/>
        </authorList>
    </citation>
    <scope>NUCLEOTIDE SEQUENCE [LARGE SCALE GENOMIC DNA]</scope>
    <source>
        <strain evidence="3 4">HDW17A</strain>
    </source>
</reference>
<accession>A0A6G8APG7</accession>
<feature type="transmembrane region" description="Helical" evidence="1">
    <location>
        <begin position="139"/>
        <end position="158"/>
    </location>
</feature>
<feature type="transmembrane region" description="Helical" evidence="1">
    <location>
        <begin position="80"/>
        <end position="98"/>
    </location>
</feature>
<dbReference type="Pfam" id="PF04892">
    <property type="entry name" value="VanZ"/>
    <property type="match status" value="1"/>
</dbReference>
<dbReference type="AlphaFoldDB" id="A0A6G8APG7"/>
<sequence>MDSLLFLGYEFLAVLAPLCLIYLIRHGLDRSFGWLLIFGIYLMMMFKVTGAGTLYDISMYGFQWRGEQVNFIPFEGEASLINNLLNVIMLMPFGFMAASFFQGKAKTTKVISSGFSLILLIELSQLLNNRRTDIDDVIMNGAGLIIGLIIWKTCSLINSRLSLFNIKSPIKFQVITVVLIVFLSRFFLLNDYGLAKIIYNF</sequence>
<keyword evidence="1" id="KW-0812">Transmembrane</keyword>
<dbReference type="Proteomes" id="UP000500890">
    <property type="component" value="Chromosome"/>
</dbReference>
<feature type="transmembrane region" description="Helical" evidence="1">
    <location>
        <begin position="31"/>
        <end position="55"/>
    </location>
</feature>
<dbReference type="PANTHER" id="PTHR36834:SF2">
    <property type="entry name" value="MEMBRANE PROTEIN"/>
    <property type="match status" value="1"/>
</dbReference>
<keyword evidence="4" id="KW-1185">Reference proteome</keyword>
<proteinExistence type="predicted"/>
<protein>
    <recommendedName>
        <fullName evidence="2">VanZ-like domain-containing protein</fullName>
    </recommendedName>
</protein>
<dbReference type="RefSeq" id="WP_166008258.1">
    <property type="nucleotide sequence ID" value="NZ_CP049886.1"/>
</dbReference>
<dbReference type="EMBL" id="CP049886">
    <property type="protein sequence ID" value="QIL46870.1"/>
    <property type="molecule type" value="Genomic_DNA"/>
</dbReference>
<organism evidence="3 4">
    <name type="scientific">Vagococcus coleopterorum</name>
    <dbReference type="NCBI Taxonomy" id="2714946"/>
    <lineage>
        <taxon>Bacteria</taxon>
        <taxon>Bacillati</taxon>
        <taxon>Bacillota</taxon>
        <taxon>Bacilli</taxon>
        <taxon>Lactobacillales</taxon>
        <taxon>Enterococcaceae</taxon>
        <taxon>Vagococcus</taxon>
    </lineage>
</organism>
<dbReference type="KEGG" id="vah:G7081_07185"/>
<evidence type="ECO:0000259" key="2">
    <source>
        <dbReference type="Pfam" id="PF04892"/>
    </source>
</evidence>
<gene>
    <name evidence="3" type="ORF">G7081_07185</name>
</gene>
<dbReference type="InterPro" id="IPR006976">
    <property type="entry name" value="VanZ-like"/>
</dbReference>
<keyword evidence="1" id="KW-0472">Membrane</keyword>
<feature type="transmembrane region" description="Helical" evidence="1">
    <location>
        <begin position="170"/>
        <end position="188"/>
    </location>
</feature>
<evidence type="ECO:0000313" key="4">
    <source>
        <dbReference type="Proteomes" id="UP000500890"/>
    </source>
</evidence>
<evidence type="ECO:0000256" key="1">
    <source>
        <dbReference type="SAM" id="Phobius"/>
    </source>
</evidence>
<keyword evidence="1" id="KW-1133">Transmembrane helix</keyword>
<feature type="domain" description="VanZ-like" evidence="2">
    <location>
        <begin position="38"/>
        <end position="153"/>
    </location>
</feature>
<feature type="transmembrane region" description="Helical" evidence="1">
    <location>
        <begin position="6"/>
        <end position="24"/>
    </location>
</feature>